<dbReference type="Gene3D" id="3.20.20.140">
    <property type="entry name" value="Metal-dependent hydrolases"/>
    <property type="match status" value="2"/>
</dbReference>
<dbReference type="GO" id="GO:0016810">
    <property type="term" value="F:hydrolase activity, acting on carbon-nitrogen (but not peptide) bonds"/>
    <property type="evidence" value="ECO:0007669"/>
    <property type="project" value="InterPro"/>
</dbReference>
<dbReference type="InterPro" id="IPR006680">
    <property type="entry name" value="Amidohydro-rel"/>
</dbReference>
<keyword evidence="1" id="KW-0812">Transmembrane</keyword>
<name>A0A316FTA1_9GAMM</name>
<proteinExistence type="predicted"/>
<dbReference type="InterPro" id="IPR032466">
    <property type="entry name" value="Metal_Hydrolase"/>
</dbReference>
<dbReference type="Proteomes" id="UP000245790">
    <property type="component" value="Unassembled WGS sequence"/>
</dbReference>
<evidence type="ECO:0000313" key="3">
    <source>
        <dbReference type="EMBL" id="PWK50936.1"/>
    </source>
</evidence>
<dbReference type="InterPro" id="IPR011059">
    <property type="entry name" value="Metal-dep_hydrolase_composite"/>
</dbReference>
<dbReference type="Gene3D" id="2.30.40.10">
    <property type="entry name" value="Urease, subunit C, domain 1"/>
    <property type="match status" value="2"/>
</dbReference>
<keyword evidence="3" id="KW-0378">Hydrolase</keyword>
<evidence type="ECO:0000256" key="1">
    <source>
        <dbReference type="SAM" id="Phobius"/>
    </source>
</evidence>
<evidence type="ECO:0000313" key="4">
    <source>
        <dbReference type="Proteomes" id="UP000245790"/>
    </source>
</evidence>
<gene>
    <name evidence="3" type="ORF">C8D97_106229</name>
</gene>
<reference evidence="3 4" key="1">
    <citation type="submission" date="2018-05" db="EMBL/GenBank/DDBJ databases">
        <title>Genomic Encyclopedia of Type Strains, Phase IV (KMG-IV): sequencing the most valuable type-strain genomes for metagenomic binning, comparative biology and taxonomic classification.</title>
        <authorList>
            <person name="Goeker M."/>
        </authorList>
    </citation>
    <scope>NUCLEOTIDE SEQUENCE [LARGE SCALE GENOMIC DNA]</scope>
    <source>
        <strain evidence="3 4">DSM 25350</strain>
    </source>
</reference>
<accession>A0A316FTA1</accession>
<feature type="transmembrane region" description="Helical" evidence="1">
    <location>
        <begin position="7"/>
        <end position="26"/>
    </location>
</feature>
<feature type="domain" description="Amidohydrolase-related" evidence="2">
    <location>
        <begin position="109"/>
        <end position="484"/>
    </location>
</feature>
<sequence length="513" mass="56768">MLKTFTKWFSGLLICLIVAIIGYFLWFKHGVNFIYGAHTKVVDHSIFATSVKYTVIKDVNILSPDGQSMLPNRTVVLDEQKILSVTAEGETIGRSIPSSATVINGRGKYMIPGLVDSHAHLLKSPNDLLLYVANGVTHIRDLGGPPERLELREEIEQGRIGPKMFVASPPIDSMGRLEGAFWEIITFHKNTISVEHAKSRVREFAEQGYDAIKIYHLDMPSYRAVNEVAAELGLPTTGHFPLTMELSELAITQQKEVAHIEEIIRVLIREFGSINERGSAEFFAHVEARSDAIIDDLLANEISVNTVLWFMESVTEQYNDLETALKVIPIEYANPGIVEGTQDSDEFKVGWLPGYNQFEPEHGASEEERKKSLIFWQARGKAHHILLKAMARRGVTLLAGTDSGGNLVVPGFSMHDELSSLQSAGLSNAQALAAATINPAKLMGSNAGAIDTGKRADLLLLNKNPLINIKHTQEIDTVILNGRVLDRDKLDAMLAAVKQANEKSRKLNIDRYL</sequence>
<dbReference type="AlphaFoldDB" id="A0A316FTA1"/>
<organism evidence="3 4">
    <name type="scientific">Pleionea mediterranea</name>
    <dbReference type="NCBI Taxonomy" id="523701"/>
    <lineage>
        <taxon>Bacteria</taxon>
        <taxon>Pseudomonadati</taxon>
        <taxon>Pseudomonadota</taxon>
        <taxon>Gammaproteobacteria</taxon>
        <taxon>Oceanospirillales</taxon>
        <taxon>Pleioneaceae</taxon>
        <taxon>Pleionea</taxon>
    </lineage>
</organism>
<dbReference type="PANTHER" id="PTHR43135:SF3">
    <property type="entry name" value="ALPHA-D-RIBOSE 1-METHYLPHOSPHONATE 5-TRIPHOSPHATE DIPHOSPHATASE"/>
    <property type="match status" value="1"/>
</dbReference>
<keyword evidence="4" id="KW-1185">Reference proteome</keyword>
<dbReference type="PANTHER" id="PTHR43135">
    <property type="entry name" value="ALPHA-D-RIBOSE 1-METHYLPHOSPHONATE 5-TRIPHOSPHATE DIPHOSPHATASE"/>
    <property type="match status" value="1"/>
</dbReference>
<protein>
    <submittedName>
        <fullName evidence="3">Imidazolonepropionase-like amidohydrolase</fullName>
    </submittedName>
</protein>
<keyword evidence="1" id="KW-0472">Membrane</keyword>
<keyword evidence="1" id="KW-1133">Transmembrane helix</keyword>
<dbReference type="SUPFAM" id="SSF51338">
    <property type="entry name" value="Composite domain of metallo-dependent hydrolases"/>
    <property type="match status" value="1"/>
</dbReference>
<comment type="caution">
    <text evidence="3">The sequence shown here is derived from an EMBL/GenBank/DDBJ whole genome shotgun (WGS) entry which is preliminary data.</text>
</comment>
<dbReference type="Pfam" id="PF01979">
    <property type="entry name" value="Amidohydro_1"/>
    <property type="match status" value="1"/>
</dbReference>
<dbReference type="EMBL" id="QGGU01000006">
    <property type="protein sequence ID" value="PWK50936.1"/>
    <property type="molecule type" value="Genomic_DNA"/>
</dbReference>
<dbReference type="InterPro" id="IPR051781">
    <property type="entry name" value="Metallo-dep_Hydrolase"/>
</dbReference>
<dbReference type="SUPFAM" id="SSF51556">
    <property type="entry name" value="Metallo-dependent hydrolases"/>
    <property type="match status" value="1"/>
</dbReference>
<dbReference type="RefSeq" id="WP_109763591.1">
    <property type="nucleotide sequence ID" value="NZ_QGGU01000006.1"/>
</dbReference>
<dbReference type="OrthoDB" id="9031471at2"/>
<evidence type="ECO:0000259" key="2">
    <source>
        <dbReference type="Pfam" id="PF01979"/>
    </source>
</evidence>